<dbReference type="Proteomes" id="UP001359485">
    <property type="component" value="Unassembled WGS sequence"/>
</dbReference>
<name>A0ABR1ALG0_POLSC</name>
<reference evidence="3 4" key="1">
    <citation type="submission" date="2023-09" db="EMBL/GenBank/DDBJ databases">
        <title>Genomes of two closely related lineages of the louse Polyplax serrata with different host specificities.</title>
        <authorList>
            <person name="Martinu J."/>
            <person name="Tarabai H."/>
            <person name="Stefka J."/>
            <person name="Hypsa V."/>
        </authorList>
    </citation>
    <scope>NUCLEOTIDE SEQUENCE [LARGE SCALE GENOMIC DNA]</scope>
    <source>
        <strain evidence="3">98ZLc_SE</strain>
    </source>
</reference>
<evidence type="ECO:0000313" key="3">
    <source>
        <dbReference type="EMBL" id="KAK6621528.1"/>
    </source>
</evidence>
<evidence type="ECO:0000313" key="4">
    <source>
        <dbReference type="Proteomes" id="UP001359485"/>
    </source>
</evidence>
<evidence type="ECO:0000256" key="2">
    <source>
        <dbReference type="ARBA" id="ARBA00023306"/>
    </source>
</evidence>
<comment type="caution">
    <text evidence="3">The sequence shown here is derived from an EMBL/GenBank/DDBJ whole genome shotgun (WGS) entry which is preliminary data.</text>
</comment>
<keyword evidence="2" id="KW-0131">Cell cycle</keyword>
<evidence type="ECO:0000256" key="1">
    <source>
        <dbReference type="ARBA" id="ARBA00010932"/>
    </source>
</evidence>
<dbReference type="PANTHER" id="PTHR31545:SF2">
    <property type="entry name" value="SPEEDY PROTEIN C"/>
    <property type="match status" value="1"/>
</dbReference>
<proteinExistence type="inferred from homology"/>
<dbReference type="EMBL" id="JAWJWF010000047">
    <property type="protein sequence ID" value="KAK6621528.1"/>
    <property type="molecule type" value="Genomic_DNA"/>
</dbReference>
<sequence>MTDVENITFSIEKVYATKRELLLYLNLLGNLKLHPELHFPNLKEHHLDTNPIIQRFLQYDSSYCLADKYLIAMVFIYFKRAQLSPQDYTYLNFFAGLCLAQSMEEDIDLSPNIYPWALGKYVQNELPNLLELKSLLWQAMDHRAAVSYHCCTQVNAYSCTKITCEV</sequence>
<dbReference type="InterPro" id="IPR020984">
    <property type="entry name" value="Speedy"/>
</dbReference>
<dbReference type="PANTHER" id="PTHR31545">
    <property type="entry name" value="SEEDY PROTEIN A/C FAMILY MEMBER"/>
    <property type="match status" value="1"/>
</dbReference>
<keyword evidence="4" id="KW-1185">Reference proteome</keyword>
<gene>
    <name evidence="3" type="ORF">RUM44_001335</name>
</gene>
<accession>A0ABR1ALG0</accession>
<protein>
    <submittedName>
        <fullName evidence="3">Uncharacterized protein</fullName>
    </submittedName>
</protein>
<organism evidence="3 4">
    <name type="scientific">Polyplax serrata</name>
    <name type="common">Common mouse louse</name>
    <dbReference type="NCBI Taxonomy" id="468196"/>
    <lineage>
        <taxon>Eukaryota</taxon>
        <taxon>Metazoa</taxon>
        <taxon>Ecdysozoa</taxon>
        <taxon>Arthropoda</taxon>
        <taxon>Hexapoda</taxon>
        <taxon>Insecta</taxon>
        <taxon>Pterygota</taxon>
        <taxon>Neoptera</taxon>
        <taxon>Paraneoptera</taxon>
        <taxon>Psocodea</taxon>
        <taxon>Troctomorpha</taxon>
        <taxon>Phthiraptera</taxon>
        <taxon>Anoplura</taxon>
        <taxon>Polyplacidae</taxon>
        <taxon>Polyplax</taxon>
    </lineage>
</organism>
<dbReference type="InterPro" id="IPR052316">
    <property type="entry name" value="Speedy-Ringo_regulator"/>
</dbReference>
<comment type="similarity">
    <text evidence="1">Belongs to the Speedy/Ringo family.</text>
</comment>
<dbReference type="Pfam" id="PF11357">
    <property type="entry name" value="Spy1"/>
    <property type="match status" value="1"/>
</dbReference>